<dbReference type="Pfam" id="PF13240">
    <property type="entry name" value="Zn_Ribbon_1"/>
    <property type="match status" value="1"/>
</dbReference>
<feature type="transmembrane region" description="Helical" evidence="1">
    <location>
        <begin position="160"/>
        <end position="178"/>
    </location>
</feature>
<dbReference type="InterPro" id="IPR026870">
    <property type="entry name" value="Zinc_ribbon_dom"/>
</dbReference>
<dbReference type="Pfam" id="PF05656">
    <property type="entry name" value="DUF805"/>
    <property type="match status" value="1"/>
</dbReference>
<dbReference type="AlphaFoldDB" id="A0AAJ0JLY7"/>
<protein>
    <recommendedName>
        <fullName evidence="2">Zinc-ribbon domain-containing protein</fullName>
    </recommendedName>
</protein>
<dbReference type="GO" id="GO:0016020">
    <property type="term" value="C:membrane"/>
    <property type="evidence" value="ECO:0007669"/>
    <property type="project" value="InterPro"/>
</dbReference>
<sequence>MFCSNCGTKVDNMSKFCPNCGNELILNNSNKNSRQQYENEFNRYPSSNIYTRNHQRNPWELYIDGWKNIFNYQGLTSRRGFWWFYLFYLISIVILEFFLLAVYAQETFLDQLLLAVLYLPLISISARRMRDVSKSIYWGVIPLSIQWLAQPYMVGDNVSTSIQALLLPFTIVFIVFACQSTKTTENRIRTS</sequence>
<dbReference type="EMBL" id="LAIU01000013">
    <property type="protein sequence ID" value="KKB24264.1"/>
    <property type="molecule type" value="Genomic_DNA"/>
</dbReference>
<evidence type="ECO:0000256" key="1">
    <source>
        <dbReference type="SAM" id="Phobius"/>
    </source>
</evidence>
<feature type="domain" description="Zinc-ribbon" evidence="2">
    <location>
        <begin position="2"/>
        <end position="24"/>
    </location>
</feature>
<feature type="transmembrane region" description="Helical" evidence="1">
    <location>
        <begin position="136"/>
        <end position="154"/>
    </location>
</feature>
<gene>
    <name evidence="3" type="ORF">VV61_12700</name>
</gene>
<feature type="transmembrane region" description="Helical" evidence="1">
    <location>
        <begin position="82"/>
        <end position="102"/>
    </location>
</feature>
<organism evidence="3 4">
    <name type="scientific">Staphylococcus carnosus</name>
    <dbReference type="NCBI Taxonomy" id="1281"/>
    <lineage>
        <taxon>Bacteria</taxon>
        <taxon>Bacillati</taxon>
        <taxon>Bacillota</taxon>
        <taxon>Bacilli</taxon>
        <taxon>Bacillales</taxon>
        <taxon>Staphylococcaceae</taxon>
        <taxon>Staphylococcus</taxon>
    </lineage>
</organism>
<evidence type="ECO:0000313" key="4">
    <source>
        <dbReference type="Proteomes" id="UP000033530"/>
    </source>
</evidence>
<feature type="transmembrane region" description="Helical" evidence="1">
    <location>
        <begin position="108"/>
        <end position="124"/>
    </location>
</feature>
<dbReference type="InterPro" id="IPR008523">
    <property type="entry name" value="DUF805"/>
</dbReference>
<evidence type="ECO:0000313" key="3">
    <source>
        <dbReference type="EMBL" id="KKB24264.1"/>
    </source>
</evidence>
<dbReference type="RefSeq" id="WP_046100653.1">
    <property type="nucleotide sequence ID" value="NZ_BKAP01000030.1"/>
</dbReference>
<keyword evidence="1" id="KW-0812">Transmembrane</keyword>
<evidence type="ECO:0000259" key="2">
    <source>
        <dbReference type="Pfam" id="PF13240"/>
    </source>
</evidence>
<name>A0AAJ0JLY7_STACA</name>
<keyword evidence="1" id="KW-1133">Transmembrane helix</keyword>
<reference evidence="3 4" key="1">
    <citation type="submission" date="2015-03" db="EMBL/GenBank/DDBJ databases">
        <title>Draft Genome Sequence of S. carnosus subsp. utilis LTH 7013, Isolated from South Tirolean Ham.</title>
        <authorList>
            <person name="Mueller A."/>
            <person name="Huptas C."/>
            <person name="Wenning M."/>
            <person name="Weiss A."/>
            <person name="Schmidt H."/>
        </authorList>
    </citation>
    <scope>NUCLEOTIDE SEQUENCE [LARGE SCALE GENOMIC DNA]</scope>
    <source>
        <strain evidence="3 4">LTH7013</strain>
    </source>
</reference>
<keyword evidence="1" id="KW-0472">Membrane</keyword>
<proteinExistence type="predicted"/>
<dbReference type="Proteomes" id="UP000033530">
    <property type="component" value="Unassembled WGS sequence"/>
</dbReference>
<accession>A0AAJ0JLY7</accession>
<comment type="caution">
    <text evidence="3">The sequence shown here is derived from an EMBL/GenBank/DDBJ whole genome shotgun (WGS) entry which is preliminary data.</text>
</comment>